<name>A0A5E8HG85_9LEPT</name>
<evidence type="ECO:0000313" key="2">
    <source>
        <dbReference type="Proteomes" id="UP000013996"/>
    </source>
</evidence>
<sequence length="50" mass="5767">MILDGIFGNKTASRILLHLMHYNEIHTASIAKDYGVASTPIRMQLERFEY</sequence>
<dbReference type="AlphaFoldDB" id="A0A5E8HG85"/>
<dbReference type="Proteomes" id="UP000013996">
    <property type="component" value="Unassembled WGS sequence"/>
</dbReference>
<dbReference type="STRING" id="1249483.LEP1GSC202_0543"/>
<gene>
    <name evidence="1" type="ORF">LEP1GSC202_0543</name>
</gene>
<evidence type="ECO:0000313" key="1">
    <source>
        <dbReference type="EMBL" id="EOQ90285.1"/>
    </source>
</evidence>
<protein>
    <submittedName>
        <fullName evidence="1">Uncharacterized protein</fullName>
    </submittedName>
</protein>
<accession>A0A5E8HG85</accession>
<proteinExistence type="predicted"/>
<comment type="caution">
    <text evidence="1">The sequence shown here is derived from an EMBL/GenBank/DDBJ whole genome shotgun (WGS) entry which is preliminary data.</text>
</comment>
<dbReference type="EMBL" id="AOGX02000013">
    <property type="protein sequence ID" value="EOQ90285.1"/>
    <property type="molecule type" value="Genomic_DNA"/>
</dbReference>
<organism evidence="1 2">
    <name type="scientific">Leptospira yanagawae serovar Saopaulo str. Sao Paulo = ATCC 700523</name>
    <dbReference type="NCBI Taxonomy" id="1249483"/>
    <lineage>
        <taxon>Bacteria</taxon>
        <taxon>Pseudomonadati</taxon>
        <taxon>Spirochaetota</taxon>
        <taxon>Spirochaetia</taxon>
        <taxon>Leptospirales</taxon>
        <taxon>Leptospiraceae</taxon>
        <taxon>Leptospira</taxon>
    </lineage>
</organism>
<reference evidence="1 2" key="1">
    <citation type="submission" date="2013-04" db="EMBL/GenBank/DDBJ databases">
        <authorList>
            <person name="Harkins D.M."/>
            <person name="Durkin A.S."/>
            <person name="Brinkac L.M."/>
            <person name="Haft D.H."/>
            <person name="Selengut J.D."/>
            <person name="Sanka R."/>
            <person name="DePew J."/>
            <person name="Purushe J."/>
            <person name="Hartskeerl R.A."/>
            <person name="Ahmed A."/>
            <person name="van der Linden H."/>
            <person name="Goris M.G.A."/>
            <person name="Vinetz J.M."/>
            <person name="Sutton G.G."/>
            <person name="Nierman W.C."/>
            <person name="Fouts D.E."/>
        </authorList>
    </citation>
    <scope>NUCLEOTIDE SEQUENCE [LARGE SCALE GENOMIC DNA]</scope>
    <source>
        <strain evidence="1 2">Sao Paulo</strain>
    </source>
</reference>